<protein>
    <recommendedName>
        <fullName evidence="3">Carboxylic ester hydrolase</fullName>
        <ecNumber evidence="3">3.1.1.-</ecNumber>
    </recommendedName>
</protein>
<keyword evidence="6" id="KW-1185">Reference proteome</keyword>
<dbReference type="EMBL" id="QEXV01000001">
    <property type="protein sequence ID" value="PWE18059.1"/>
    <property type="molecule type" value="Genomic_DNA"/>
</dbReference>
<name>A0A2U2BVQ2_9PROT</name>
<dbReference type="InterPro" id="IPR019826">
    <property type="entry name" value="Carboxylesterase_B_AS"/>
</dbReference>
<dbReference type="Proteomes" id="UP000245168">
    <property type="component" value="Unassembled WGS sequence"/>
</dbReference>
<organism evidence="5 6">
    <name type="scientific">Marinicauda salina</name>
    <dbReference type="NCBI Taxonomy" id="2135793"/>
    <lineage>
        <taxon>Bacteria</taxon>
        <taxon>Pseudomonadati</taxon>
        <taxon>Pseudomonadota</taxon>
        <taxon>Alphaproteobacteria</taxon>
        <taxon>Maricaulales</taxon>
        <taxon>Maricaulaceae</taxon>
        <taxon>Marinicauda</taxon>
    </lineage>
</organism>
<dbReference type="PANTHER" id="PTHR11559">
    <property type="entry name" value="CARBOXYLESTERASE"/>
    <property type="match status" value="1"/>
</dbReference>
<feature type="domain" description="Carboxylesterase type B" evidence="4">
    <location>
        <begin position="32"/>
        <end position="346"/>
    </location>
</feature>
<accession>A0A2U2BVQ2</accession>
<evidence type="ECO:0000313" key="5">
    <source>
        <dbReference type="EMBL" id="PWE18059.1"/>
    </source>
</evidence>
<comment type="caution">
    <text evidence="5">The sequence shown here is derived from an EMBL/GenBank/DDBJ whole genome shotgun (WGS) entry which is preliminary data.</text>
</comment>
<dbReference type="InterPro" id="IPR029058">
    <property type="entry name" value="AB_hydrolase_fold"/>
</dbReference>
<dbReference type="AlphaFoldDB" id="A0A2U2BVQ2"/>
<comment type="similarity">
    <text evidence="1 3">Belongs to the type-B carboxylesterase/lipase family.</text>
</comment>
<dbReference type="PROSITE" id="PS00941">
    <property type="entry name" value="CARBOXYLESTERASE_B_2"/>
    <property type="match status" value="1"/>
</dbReference>
<dbReference type="InterPro" id="IPR050309">
    <property type="entry name" value="Type-B_Carboxylest/Lipase"/>
</dbReference>
<dbReference type="RefSeq" id="WP_109251333.1">
    <property type="nucleotide sequence ID" value="NZ_QEXV01000001.1"/>
</dbReference>
<dbReference type="PROSITE" id="PS00122">
    <property type="entry name" value="CARBOXYLESTERASE_B_1"/>
    <property type="match status" value="1"/>
</dbReference>
<sequence length="559" mass="60048">MRRLLIGILLLGLAACGRGEPPPPDPDETTARTIAQGDLVGFRSDNGAQVWRGVAFAAPPVGDLRWRAPRPAPAFEGRLEALESPERCAQMTIPLDQGEGVEAGQLVGSEDCLYLDVYAPADAAPGDDLPVMVWIHGGGNTWGYAAQYDGAQLAEDQDVVVVAVQYRLGPLGWFANDALRADAATPRDAAANFALLDQIAALEWVRDNIDVFGGDAERVTIFGESAGGHNVYGLLASPLADGLFHRAIVQSGLTHSVPIDEAMETTQARLGTAFDAAPTAADLRAMELEALFAAYEPAADGRYELPTMIADGVTLPPGGIEGALASSGPNAPVITGTNRDETRLFNLLDERYARSWFGVLYTARDRDFYDVVADYQSRVWRIRAVDRPATTMLEAGHSEVWAYRFDWDEGGRVLFMDLGFLLGAAHGVDIPFVFNHFDFFGRLDSALFNRGNAEGRAALAGAMGDYWAEFARTGEPGRGGDPARPVWTRWQAGGLLMRFDSPDDGGPAEIIDGTDDLSRLAADLAVDERLEESERCAVAAAVAEWWAEDGAAVSAELGC</sequence>
<evidence type="ECO:0000256" key="2">
    <source>
        <dbReference type="ARBA" id="ARBA00022801"/>
    </source>
</evidence>
<evidence type="ECO:0000313" key="6">
    <source>
        <dbReference type="Proteomes" id="UP000245168"/>
    </source>
</evidence>
<dbReference type="EC" id="3.1.1.-" evidence="3"/>
<dbReference type="SUPFAM" id="SSF53474">
    <property type="entry name" value="alpha/beta-Hydrolases"/>
    <property type="match status" value="1"/>
</dbReference>
<dbReference type="Pfam" id="PF00135">
    <property type="entry name" value="COesterase"/>
    <property type="match status" value="1"/>
</dbReference>
<gene>
    <name evidence="5" type="ORF">DDZ18_00115</name>
</gene>
<dbReference type="InterPro" id="IPR019819">
    <property type="entry name" value="Carboxylesterase_B_CS"/>
</dbReference>
<evidence type="ECO:0000259" key="4">
    <source>
        <dbReference type="Pfam" id="PF00135"/>
    </source>
</evidence>
<evidence type="ECO:0000256" key="1">
    <source>
        <dbReference type="ARBA" id="ARBA00005964"/>
    </source>
</evidence>
<dbReference type="GO" id="GO:0016787">
    <property type="term" value="F:hydrolase activity"/>
    <property type="evidence" value="ECO:0007669"/>
    <property type="project" value="UniProtKB-KW"/>
</dbReference>
<dbReference type="InterPro" id="IPR002018">
    <property type="entry name" value="CarbesteraseB"/>
</dbReference>
<reference evidence="6" key="1">
    <citation type="submission" date="2018-05" db="EMBL/GenBank/DDBJ databases">
        <authorList>
            <person name="Liu B.-T."/>
        </authorList>
    </citation>
    <scope>NUCLEOTIDE SEQUENCE [LARGE SCALE GENOMIC DNA]</scope>
    <source>
        <strain evidence="6">WD6-1</strain>
    </source>
</reference>
<dbReference type="Gene3D" id="3.40.50.1820">
    <property type="entry name" value="alpha/beta hydrolase"/>
    <property type="match status" value="1"/>
</dbReference>
<keyword evidence="2 3" id="KW-0378">Hydrolase</keyword>
<evidence type="ECO:0000256" key="3">
    <source>
        <dbReference type="RuleBase" id="RU361235"/>
    </source>
</evidence>
<dbReference type="PROSITE" id="PS51257">
    <property type="entry name" value="PROKAR_LIPOPROTEIN"/>
    <property type="match status" value="1"/>
</dbReference>
<dbReference type="OrthoDB" id="9775851at2"/>
<proteinExistence type="inferred from homology"/>